<evidence type="ECO:0000313" key="1">
    <source>
        <dbReference type="EMBL" id="MRV71825.1"/>
    </source>
</evidence>
<proteinExistence type="predicted"/>
<dbReference type="EMBL" id="WKJJ01000004">
    <property type="protein sequence ID" value="MRV71825.1"/>
    <property type="molecule type" value="Genomic_DNA"/>
</dbReference>
<comment type="caution">
    <text evidence="1">The sequence shown here is derived from an EMBL/GenBank/DDBJ whole genome shotgun (WGS) entry which is preliminary data.</text>
</comment>
<dbReference type="Proteomes" id="UP000446768">
    <property type="component" value="Unassembled WGS sequence"/>
</dbReference>
<name>A0A7X2IL35_9BURK</name>
<dbReference type="RefSeq" id="WP_154372694.1">
    <property type="nucleotide sequence ID" value="NZ_WKJJ01000004.1"/>
</dbReference>
<accession>A0A7X2IL35</accession>
<organism evidence="1 2">
    <name type="scientific">Pseudoduganella rivuli</name>
    <dbReference type="NCBI Taxonomy" id="2666085"/>
    <lineage>
        <taxon>Bacteria</taxon>
        <taxon>Pseudomonadati</taxon>
        <taxon>Pseudomonadota</taxon>
        <taxon>Betaproteobacteria</taxon>
        <taxon>Burkholderiales</taxon>
        <taxon>Oxalobacteraceae</taxon>
        <taxon>Telluria group</taxon>
        <taxon>Pseudoduganella</taxon>
    </lineage>
</organism>
<reference evidence="1 2" key="1">
    <citation type="submission" date="2019-11" db="EMBL/GenBank/DDBJ databases">
        <title>Novel species isolated from a subtropical stream in China.</title>
        <authorList>
            <person name="Lu H."/>
        </authorList>
    </citation>
    <scope>NUCLEOTIDE SEQUENCE [LARGE SCALE GENOMIC DNA]</scope>
    <source>
        <strain evidence="1 2">FT92W</strain>
    </source>
</reference>
<protein>
    <submittedName>
        <fullName evidence="1">Uncharacterized protein</fullName>
    </submittedName>
</protein>
<evidence type="ECO:0000313" key="2">
    <source>
        <dbReference type="Proteomes" id="UP000446768"/>
    </source>
</evidence>
<dbReference type="AlphaFoldDB" id="A0A7X2IL35"/>
<sequence>MNIANFDNLLAAALLQPNPQQLLFVFCTADPAPDGGAGLSLSPVMCVDKADRDVQGFAQLCAEAAVMDAHWDVVLASTLSGSGGQPPRPEQCDSALRRMLASVRGGNFNSMLAFDRAGRPLAAENA</sequence>
<gene>
    <name evidence="1" type="ORF">GJ700_08790</name>
</gene>
<keyword evidence="2" id="KW-1185">Reference proteome</keyword>